<comment type="similarity">
    <text evidence="2">Belongs to the group II decarboxylase family.</text>
</comment>
<dbReference type="GO" id="GO:0016831">
    <property type="term" value="F:carboxy-lyase activity"/>
    <property type="evidence" value="ECO:0007669"/>
    <property type="project" value="UniProtKB-KW"/>
</dbReference>
<dbReference type="InterPro" id="IPR015421">
    <property type="entry name" value="PyrdxlP-dep_Trfase_major"/>
</dbReference>
<protein>
    <submittedName>
        <fullName evidence="6">Glutamate decarboxylase</fullName>
    </submittedName>
</protein>
<dbReference type="InterPro" id="IPR015424">
    <property type="entry name" value="PyrdxlP-dep_Trfase"/>
</dbReference>
<reference evidence="6" key="1">
    <citation type="submission" date="2015-10" db="EMBL/GenBank/DDBJ databases">
        <authorList>
            <person name="Gilbert D.G."/>
        </authorList>
    </citation>
    <scope>NUCLEOTIDE SEQUENCE</scope>
</reference>
<dbReference type="EMBL" id="CZRL01000008">
    <property type="protein sequence ID" value="CUS49938.1"/>
    <property type="molecule type" value="Genomic_DNA"/>
</dbReference>
<evidence type="ECO:0000256" key="2">
    <source>
        <dbReference type="ARBA" id="ARBA00009533"/>
    </source>
</evidence>
<evidence type="ECO:0000256" key="3">
    <source>
        <dbReference type="ARBA" id="ARBA00022793"/>
    </source>
</evidence>
<accession>A0A160TR61</accession>
<keyword evidence="3" id="KW-0210">Decarboxylase</keyword>
<evidence type="ECO:0000313" key="6">
    <source>
        <dbReference type="EMBL" id="CUS49938.1"/>
    </source>
</evidence>
<evidence type="ECO:0000256" key="1">
    <source>
        <dbReference type="ARBA" id="ARBA00001933"/>
    </source>
</evidence>
<dbReference type="InterPro" id="IPR002129">
    <property type="entry name" value="PyrdxlP-dep_de-COase"/>
</dbReference>
<dbReference type="AlphaFoldDB" id="A0A160TR61"/>
<evidence type="ECO:0000256" key="5">
    <source>
        <dbReference type="ARBA" id="ARBA00023239"/>
    </source>
</evidence>
<dbReference type="Gene3D" id="3.90.1150.170">
    <property type="match status" value="1"/>
</dbReference>
<dbReference type="GO" id="GO:0019752">
    <property type="term" value="P:carboxylic acid metabolic process"/>
    <property type="evidence" value="ECO:0007669"/>
    <property type="project" value="InterPro"/>
</dbReference>
<proteinExistence type="inferred from homology"/>
<dbReference type="Gene3D" id="3.90.1150.10">
    <property type="entry name" value="Aspartate Aminotransferase, domain 1"/>
    <property type="match status" value="1"/>
</dbReference>
<organism evidence="6">
    <name type="scientific">hydrothermal vent metagenome</name>
    <dbReference type="NCBI Taxonomy" id="652676"/>
    <lineage>
        <taxon>unclassified sequences</taxon>
        <taxon>metagenomes</taxon>
        <taxon>ecological metagenomes</taxon>
    </lineage>
</organism>
<comment type="cofactor">
    <cofactor evidence="1">
        <name>pyridoxal 5'-phosphate</name>
        <dbReference type="ChEBI" id="CHEBI:597326"/>
    </cofactor>
</comment>
<dbReference type="Pfam" id="PF00282">
    <property type="entry name" value="Pyridoxal_deC"/>
    <property type="match status" value="1"/>
</dbReference>
<keyword evidence="4" id="KW-0663">Pyridoxal phosphate</keyword>
<dbReference type="PANTHER" id="PTHR45677:SF8">
    <property type="entry name" value="CYSTEINE SULFINIC ACID DECARBOXYLASE"/>
    <property type="match status" value="1"/>
</dbReference>
<dbReference type="Gene3D" id="3.40.640.10">
    <property type="entry name" value="Type I PLP-dependent aspartate aminotransferase-like (Major domain)"/>
    <property type="match status" value="1"/>
</dbReference>
<dbReference type="PANTHER" id="PTHR45677">
    <property type="entry name" value="GLUTAMATE DECARBOXYLASE-RELATED"/>
    <property type="match status" value="1"/>
</dbReference>
<keyword evidence="5" id="KW-0456">Lyase</keyword>
<gene>
    <name evidence="6" type="ORF">MGWOODY_XGa2993</name>
</gene>
<dbReference type="GO" id="GO:0005737">
    <property type="term" value="C:cytoplasm"/>
    <property type="evidence" value="ECO:0007669"/>
    <property type="project" value="TreeGrafter"/>
</dbReference>
<dbReference type="SUPFAM" id="SSF53383">
    <property type="entry name" value="PLP-dependent transferases"/>
    <property type="match status" value="1"/>
</dbReference>
<dbReference type="InterPro" id="IPR015422">
    <property type="entry name" value="PyrdxlP-dep_Trfase_small"/>
</dbReference>
<dbReference type="GO" id="GO:0030170">
    <property type="term" value="F:pyridoxal phosphate binding"/>
    <property type="evidence" value="ECO:0007669"/>
    <property type="project" value="InterPro"/>
</dbReference>
<evidence type="ECO:0000256" key="4">
    <source>
        <dbReference type="ARBA" id="ARBA00022898"/>
    </source>
</evidence>
<sequence>MLPDSLPETGIGDSAALDTLAPAVLDTSAQLHHPGYFAHMDPPTPAITWAASLWQVATNQNLLHPDAGPAARSLTEQVVNWLSPSFGMSGGHFVPGSTIANLTALWAARQLKQVTRIAASDKSHLSIRKSAEILGLEYIALPTNPRHEMDISGLTQLDRTALVLTAGTVATGTIDPLIWPDEIAWVHVDAAWTGPLRLTDRFASCLAGIDAADSVGFSAHKWLYQPKGSALVLFRNSDAAHDALSYGGGYLATPNIGLLGSTPAAAVPLAAMLLSWGREGLVQRIESDMAKADQLAQLIESDPRFLLWGPNQTGVVVWRPVDAEPSDVRNRLENGWVSLTEVDGQTWFRSVAANPSADPSYLFDQVAAAL</sequence>
<name>A0A160TR61_9ZZZZ</name>